<protein>
    <submittedName>
        <fullName evidence="1">Uncharacterized protein</fullName>
    </submittedName>
</protein>
<dbReference type="Proteomes" id="UP001162501">
    <property type="component" value="Chromosome 31"/>
</dbReference>
<proteinExistence type="predicted"/>
<name>A0AC59ZNK3_RANTA</name>
<gene>
    <name evidence="1" type="ORF">MRATA1EN22A_LOCUS20745</name>
</gene>
<evidence type="ECO:0000313" key="1">
    <source>
        <dbReference type="EMBL" id="CAN0474843.1"/>
    </source>
</evidence>
<sequence length="51" mass="5835">SVPTAWQRPSPRGRDPPELLRLCRPHPASTREEGARDLYFCIRATTEENPC</sequence>
<accession>A0AC59ZNK3</accession>
<reference evidence="1" key="2">
    <citation type="submission" date="2025-03" db="EMBL/GenBank/DDBJ databases">
        <authorList>
            <consortium name="ELIXIR-Norway"/>
            <consortium name="Elixir Norway"/>
        </authorList>
    </citation>
    <scope>NUCLEOTIDE SEQUENCE</scope>
</reference>
<reference evidence="1" key="1">
    <citation type="submission" date="2023-05" db="EMBL/GenBank/DDBJ databases">
        <authorList>
            <consortium name="ELIXIR-Norway"/>
        </authorList>
    </citation>
    <scope>NUCLEOTIDE SEQUENCE</scope>
</reference>
<evidence type="ECO:0000313" key="2">
    <source>
        <dbReference type="Proteomes" id="UP001162501"/>
    </source>
</evidence>
<feature type="non-terminal residue" evidence="1">
    <location>
        <position position="1"/>
    </location>
</feature>
<organism evidence="1 2">
    <name type="scientific">Rangifer tarandus platyrhynchus</name>
    <name type="common">Svalbard reindeer</name>
    <dbReference type="NCBI Taxonomy" id="3082113"/>
    <lineage>
        <taxon>Eukaryota</taxon>
        <taxon>Metazoa</taxon>
        <taxon>Chordata</taxon>
        <taxon>Craniata</taxon>
        <taxon>Vertebrata</taxon>
        <taxon>Euteleostomi</taxon>
        <taxon>Mammalia</taxon>
        <taxon>Eutheria</taxon>
        <taxon>Laurasiatheria</taxon>
        <taxon>Artiodactyla</taxon>
        <taxon>Ruminantia</taxon>
        <taxon>Pecora</taxon>
        <taxon>Cervidae</taxon>
        <taxon>Odocoileinae</taxon>
        <taxon>Rangifer</taxon>
    </lineage>
</organism>
<dbReference type="EMBL" id="OX596115">
    <property type="protein sequence ID" value="CAN0474843.1"/>
    <property type="molecule type" value="Genomic_DNA"/>
</dbReference>